<accession>A0ABU8XQ49</accession>
<gene>
    <name evidence="1" type="ORF">U1T56_05260</name>
</gene>
<reference evidence="1 2" key="1">
    <citation type="submission" date="2024-01" db="EMBL/GenBank/DDBJ databases">
        <title>Multi-omics insights into the function and evolution of sodium benzoate biodegradation pathways in Benzoatithermus flavus gen. nov., sp. nov. from hot spring.</title>
        <authorList>
            <person name="Hu C.-J."/>
            <person name="Li W.-J."/>
        </authorList>
    </citation>
    <scope>NUCLEOTIDE SEQUENCE [LARGE SCALE GENOMIC DNA]</scope>
    <source>
        <strain evidence="1 2">SYSU G07066</strain>
    </source>
</reference>
<organism evidence="1 2">
    <name type="scientific">Benzoatithermus flavus</name>
    <dbReference type="NCBI Taxonomy" id="3108223"/>
    <lineage>
        <taxon>Bacteria</taxon>
        <taxon>Pseudomonadati</taxon>
        <taxon>Pseudomonadota</taxon>
        <taxon>Alphaproteobacteria</taxon>
        <taxon>Geminicoccales</taxon>
        <taxon>Geminicoccaceae</taxon>
        <taxon>Benzoatithermus</taxon>
    </lineage>
</organism>
<evidence type="ECO:0000313" key="2">
    <source>
        <dbReference type="Proteomes" id="UP001375743"/>
    </source>
</evidence>
<keyword evidence="2" id="KW-1185">Reference proteome</keyword>
<dbReference type="Proteomes" id="UP001375743">
    <property type="component" value="Unassembled WGS sequence"/>
</dbReference>
<dbReference type="EMBL" id="JBBLZC010000004">
    <property type="protein sequence ID" value="MEK0082548.1"/>
    <property type="molecule type" value="Genomic_DNA"/>
</dbReference>
<evidence type="ECO:0000313" key="1">
    <source>
        <dbReference type="EMBL" id="MEK0082548.1"/>
    </source>
</evidence>
<protein>
    <submittedName>
        <fullName evidence="1">Uncharacterized protein</fullName>
    </submittedName>
</protein>
<sequence length="91" mass="9845">MTELALRSTSETTFVEVDPGSVIGAVRADGGEVEVSGRERGGGGERSLRLRPTGDDLGWVTLPENVAWTRFRAVEQDATCTVELVPRERDA</sequence>
<proteinExistence type="predicted"/>
<comment type="caution">
    <text evidence="1">The sequence shown here is derived from an EMBL/GenBank/DDBJ whole genome shotgun (WGS) entry which is preliminary data.</text>
</comment>
<name>A0ABU8XQ49_9PROT</name>
<dbReference type="RefSeq" id="WP_418158401.1">
    <property type="nucleotide sequence ID" value="NZ_JBBLZC010000004.1"/>
</dbReference>